<sequence>MANRGAGTLRSWFNAFRNAQRETLPTQKPLSAIKTQPIGPRAVSHRPFNATDASLIRRVANTRSAKGQPISTAENPGIRIQRNMYTEKEGIELIREFRGLFKRFGFSTLPQAIQKGTKVFVLNEKGEKETSRDIVNSYRVTGRPEQVDGKHMPTAPWGYGDTFDQNQLPSWLKALATEKIPNTPGLALGALRDITLDYRTGAFFQLDPQVDPKDDGPNIAIVNFLSDSVVTFIPPNSTTKWRTNPQEIVSRSWTEEDLDVLVRVGSMCLFNDKARYEWAHAIRTGVYLPKPHDMFCDWFGDVSYLNKRGNEKYTLTLAYGTPS</sequence>
<dbReference type="InterPro" id="IPR037151">
    <property type="entry name" value="AlkB-like_sf"/>
</dbReference>
<comment type="caution">
    <text evidence="1">The sequence shown here is derived from an EMBL/GenBank/DDBJ whole genome shotgun (WGS) entry which is preliminary data.</text>
</comment>
<dbReference type="AlphaFoldDB" id="A0A1Y1YAT9"/>
<proteinExistence type="predicted"/>
<evidence type="ECO:0000313" key="2">
    <source>
        <dbReference type="Proteomes" id="UP000193498"/>
    </source>
</evidence>
<name>A0A1Y1YAT9_9FUNG</name>
<dbReference type="EMBL" id="MCFE01000186">
    <property type="protein sequence ID" value="ORX95083.1"/>
    <property type="molecule type" value="Genomic_DNA"/>
</dbReference>
<gene>
    <name evidence="1" type="ORF">K493DRAFT_315178</name>
</gene>
<evidence type="ECO:0008006" key="3">
    <source>
        <dbReference type="Google" id="ProtNLM"/>
    </source>
</evidence>
<dbReference type="InParanoid" id="A0A1Y1YAT9"/>
<dbReference type="Gene3D" id="2.60.120.590">
    <property type="entry name" value="Alpha-ketoglutarate-dependent dioxygenase AlkB-like"/>
    <property type="match status" value="1"/>
</dbReference>
<dbReference type="Proteomes" id="UP000193498">
    <property type="component" value="Unassembled WGS sequence"/>
</dbReference>
<dbReference type="OrthoDB" id="10266513at2759"/>
<organism evidence="1 2">
    <name type="scientific">Basidiobolus meristosporus CBS 931.73</name>
    <dbReference type="NCBI Taxonomy" id="1314790"/>
    <lineage>
        <taxon>Eukaryota</taxon>
        <taxon>Fungi</taxon>
        <taxon>Fungi incertae sedis</taxon>
        <taxon>Zoopagomycota</taxon>
        <taxon>Entomophthoromycotina</taxon>
        <taxon>Basidiobolomycetes</taxon>
        <taxon>Basidiobolales</taxon>
        <taxon>Basidiobolaceae</taxon>
        <taxon>Basidiobolus</taxon>
    </lineage>
</organism>
<reference evidence="1 2" key="1">
    <citation type="submission" date="2016-07" db="EMBL/GenBank/DDBJ databases">
        <title>Pervasive Adenine N6-methylation of Active Genes in Fungi.</title>
        <authorList>
            <consortium name="DOE Joint Genome Institute"/>
            <person name="Mondo S.J."/>
            <person name="Dannebaum R.O."/>
            <person name="Kuo R.C."/>
            <person name="Labutti K."/>
            <person name="Haridas S."/>
            <person name="Kuo A."/>
            <person name="Salamov A."/>
            <person name="Ahrendt S.R."/>
            <person name="Lipzen A."/>
            <person name="Sullivan W."/>
            <person name="Andreopoulos W.B."/>
            <person name="Clum A."/>
            <person name="Lindquist E."/>
            <person name="Daum C."/>
            <person name="Ramamoorthy G.K."/>
            <person name="Gryganskyi A."/>
            <person name="Culley D."/>
            <person name="Magnuson J.K."/>
            <person name="James T.Y."/>
            <person name="O'Malley M.A."/>
            <person name="Stajich J.E."/>
            <person name="Spatafora J.W."/>
            <person name="Visel A."/>
            <person name="Grigoriev I.V."/>
        </authorList>
    </citation>
    <scope>NUCLEOTIDE SEQUENCE [LARGE SCALE GENOMIC DNA]</scope>
    <source>
        <strain evidence="1 2">CBS 931.73</strain>
    </source>
</reference>
<evidence type="ECO:0000313" key="1">
    <source>
        <dbReference type="EMBL" id="ORX95083.1"/>
    </source>
</evidence>
<protein>
    <recommendedName>
        <fullName evidence="3">Alpha-ketoglutarate-dependent dioxygenase AlkB-like domain-containing protein</fullName>
    </recommendedName>
</protein>
<accession>A0A1Y1YAT9</accession>
<keyword evidence="2" id="KW-1185">Reference proteome</keyword>